<dbReference type="OrthoDB" id="3655233at2"/>
<protein>
    <submittedName>
        <fullName evidence="2">Uncharacterized protein</fullName>
    </submittedName>
</protein>
<feature type="compositionally biased region" description="Low complexity" evidence="1">
    <location>
        <begin position="7"/>
        <end position="21"/>
    </location>
</feature>
<feature type="compositionally biased region" description="Basic and acidic residues" evidence="1">
    <location>
        <begin position="22"/>
        <end position="39"/>
    </location>
</feature>
<name>A0A3M8EXN4_9ACTN</name>
<evidence type="ECO:0000256" key="1">
    <source>
        <dbReference type="SAM" id="MobiDB-lite"/>
    </source>
</evidence>
<evidence type="ECO:0000313" key="3">
    <source>
        <dbReference type="Proteomes" id="UP000028058"/>
    </source>
</evidence>
<accession>A0A3M8EXN4</accession>
<feature type="region of interest" description="Disordered" evidence="1">
    <location>
        <begin position="1"/>
        <end position="56"/>
    </location>
</feature>
<reference evidence="2 3" key="1">
    <citation type="journal article" date="2014" name="Genome Announc.">
        <title>Draft Genome Sequence of Streptomyces fradiae ATCC 19609, a Strain Highly Sensitive to Antibiotics.</title>
        <authorList>
            <person name="Bekker O.B."/>
            <person name="Klimina K.M."/>
            <person name="Vatlin A.A."/>
            <person name="Zakharevich N.V."/>
            <person name="Kasianov A.S."/>
            <person name="Danilenko V.N."/>
        </authorList>
    </citation>
    <scope>NUCLEOTIDE SEQUENCE [LARGE SCALE GENOMIC DNA]</scope>
    <source>
        <strain evidence="2 3">ATCC 19609</strain>
    </source>
</reference>
<sequence length="775" mass="81579">MSDEEAGAAPAAGGRDAAAGPGRDEPGEDKAGASPERPRALQGPRGPAGGGADAAQAVREARANFTVHGANTVVDSAAGAVHVGDVYQFGGRPSLVSGAVPRDELRALRLVFAEPPGYRELRALLTERRIIALCGDPGTGRGYAALSLLDELTRGTVERMDPRTELDRIADTDVLDGHGYLAEIAVDGLPARAGAGDTPSGTPGEDHPARSGAGARPAEIHLDRLRDLLTARDAYAVLVVDAGDFADELLRGRYGTLFRPPDAESVLRRHLRPLLGAGGTEAVERAVAVSCGADVTGALGLEQLRPHEAVTLAGLLARHAKDELTDDGLRAECAGFAARQARAWFAGAGRGGSLGTALTTLRPAAFRGALAVYNGAPYSVAAEAAEQLAWEFAATWAPEEVPGRPLFTDNLQARLTAARAALEDGAAPVGDVGVPVRTVRFQGRALSSAVLGHIWDQHHNARGPLSRWLRTLCDDSRPAVWVPAAVATGALSWRDYPYALAELVLPMAAADSASQRMAAATATAEGARHEAVRGAARALVRGWARGTDPLLRRTAALVHGYGSVEESLTAGLDELGRLAGAASDRDGGAAETETDWGLLEDTAYSVVRLLAGPAPGTVITRIGRWLGDGRASRRDLGLLCVVGAVSMRAWALWGLEDRAELEPYLSRPLVAALLAVEPGERRRLADLVRFALDNGRSRDAVLTALTDWIRRGERDPALLEELCRFLPLVAADEPGRERLRHLAARLERDPDESVDPVVTARVREALAPGEGNTAP</sequence>
<dbReference type="Proteomes" id="UP000028058">
    <property type="component" value="Unassembled WGS sequence"/>
</dbReference>
<keyword evidence="3" id="KW-1185">Reference proteome</keyword>
<feature type="region of interest" description="Disordered" evidence="1">
    <location>
        <begin position="191"/>
        <end position="216"/>
    </location>
</feature>
<dbReference type="AlphaFoldDB" id="A0A3M8EXN4"/>
<organism evidence="2 3">
    <name type="scientific">Streptomyces xinghaiensis</name>
    <dbReference type="NCBI Taxonomy" id="1038928"/>
    <lineage>
        <taxon>Bacteria</taxon>
        <taxon>Bacillati</taxon>
        <taxon>Actinomycetota</taxon>
        <taxon>Actinomycetes</taxon>
        <taxon>Kitasatosporales</taxon>
        <taxon>Streptomycetaceae</taxon>
        <taxon>Streptomyces</taxon>
    </lineage>
</organism>
<dbReference type="EMBL" id="JNAD02000014">
    <property type="protein sequence ID" value="RKM92271.1"/>
    <property type="molecule type" value="Genomic_DNA"/>
</dbReference>
<comment type="caution">
    <text evidence="2">The sequence shown here is derived from an EMBL/GenBank/DDBJ whole genome shotgun (WGS) entry which is preliminary data.</text>
</comment>
<evidence type="ECO:0000313" key="2">
    <source>
        <dbReference type="EMBL" id="RKM92271.1"/>
    </source>
</evidence>
<proteinExistence type="predicted"/>
<gene>
    <name evidence="2" type="ORF">SFRA_025660</name>
</gene>
<dbReference type="RefSeq" id="WP_043461067.1">
    <property type="nucleotide sequence ID" value="NZ_CP134822.1"/>
</dbReference>